<keyword evidence="3" id="KW-1185">Reference proteome</keyword>
<feature type="region of interest" description="Disordered" evidence="1">
    <location>
        <begin position="1"/>
        <end position="33"/>
    </location>
</feature>
<feature type="compositionally biased region" description="Basic and acidic residues" evidence="1">
    <location>
        <begin position="10"/>
        <end position="33"/>
    </location>
</feature>
<gene>
    <name evidence="2" type="ORF">SAMN04487947_0022</name>
</gene>
<dbReference type="EMBL" id="FOYT01000001">
    <property type="protein sequence ID" value="SFR33555.1"/>
    <property type="molecule type" value="Genomic_DNA"/>
</dbReference>
<sequence>MSETPAEAVDDFRPSAENEMEPTRGTRRAGGTERDLVVVSNREPYQHGYDADGGVVVDEPVGGLTAGLDPVVQRTGGDWVAWGDGEADAVVTDEDDCVAVPPDDERYTLRRVWLTDDEVTDYYYGYSNRVLWPLCHDLVGRVEVEPRYWETYESVNESFGEAAAERATEDSTVWIQDYHFCLAPKTIRESLPEGANTVQFWHIPWPSWETFRVVPHAGELVEGLLANDLLGFHVERYRDNFLDCAAALDGTRVDREAGVVHVDGRTVRVGAFPMGVDAERIASTAANFDQHAWAHLAGTYGIDPNVAVAVGVDRLDYTKGIPERIGALERFWEDHPEWRGELTFVQKSSHSRSRIPAYERIAEEVTAAVDRVNDRFGTATWQPIVHVDDHLDQRELYGLYRHSDLALVSPLKDGMNLVAKEYAAAQVDDDGVLLLSEFAGAHEELDEAVQINPHSRDGFATAIHRALSMSTVERRRRMRSLRERVRDNDLDAWVTDVLDAASRDPEALRAGGRDV</sequence>
<dbReference type="STRING" id="553469.SAMN04487947_0022"/>
<accession>A0A1I6FUB7</accession>
<dbReference type="PANTHER" id="PTHR10788">
    <property type="entry name" value="TREHALOSE-6-PHOSPHATE SYNTHASE"/>
    <property type="match status" value="1"/>
</dbReference>
<organism evidence="2 3">
    <name type="scientific">Halogeometricum rufum</name>
    <dbReference type="NCBI Taxonomy" id="553469"/>
    <lineage>
        <taxon>Archaea</taxon>
        <taxon>Methanobacteriati</taxon>
        <taxon>Methanobacteriota</taxon>
        <taxon>Stenosarchaea group</taxon>
        <taxon>Halobacteria</taxon>
        <taxon>Halobacteriales</taxon>
        <taxon>Haloferacaceae</taxon>
        <taxon>Halogeometricum</taxon>
    </lineage>
</organism>
<dbReference type="CDD" id="cd03788">
    <property type="entry name" value="GT20_TPS"/>
    <property type="match status" value="1"/>
</dbReference>
<name>A0A1I6FUB7_9EURY</name>
<dbReference type="RefSeq" id="WP_089806892.1">
    <property type="nucleotide sequence ID" value="NZ_FOYT01000001.1"/>
</dbReference>
<dbReference type="Pfam" id="PF00982">
    <property type="entry name" value="Glyco_transf_20"/>
    <property type="match status" value="1"/>
</dbReference>
<dbReference type="Gene3D" id="3.40.50.2000">
    <property type="entry name" value="Glycogen Phosphorylase B"/>
    <property type="match status" value="2"/>
</dbReference>
<dbReference type="SUPFAM" id="SSF53756">
    <property type="entry name" value="UDP-Glycosyltransferase/glycogen phosphorylase"/>
    <property type="match status" value="1"/>
</dbReference>
<dbReference type="Proteomes" id="UP000198531">
    <property type="component" value="Unassembled WGS sequence"/>
</dbReference>
<dbReference type="AlphaFoldDB" id="A0A1I6FUB7"/>
<dbReference type="GO" id="GO:0005992">
    <property type="term" value="P:trehalose biosynthetic process"/>
    <property type="evidence" value="ECO:0007669"/>
    <property type="project" value="InterPro"/>
</dbReference>
<dbReference type="InterPro" id="IPR001830">
    <property type="entry name" value="Glyco_trans_20"/>
</dbReference>
<proteinExistence type="predicted"/>
<evidence type="ECO:0000313" key="2">
    <source>
        <dbReference type="EMBL" id="SFR33555.1"/>
    </source>
</evidence>
<reference evidence="3" key="1">
    <citation type="submission" date="2016-10" db="EMBL/GenBank/DDBJ databases">
        <authorList>
            <person name="Varghese N."/>
            <person name="Submissions S."/>
        </authorList>
    </citation>
    <scope>NUCLEOTIDE SEQUENCE [LARGE SCALE GENOMIC DNA]</scope>
    <source>
        <strain evidence="3">CGMCC 1.7736</strain>
    </source>
</reference>
<protein>
    <submittedName>
        <fullName evidence="2">Trehalose 6-phosphate synthase</fullName>
    </submittedName>
</protein>
<evidence type="ECO:0000256" key="1">
    <source>
        <dbReference type="SAM" id="MobiDB-lite"/>
    </source>
</evidence>
<dbReference type="OrthoDB" id="79955at2157"/>
<dbReference type="GO" id="GO:0003825">
    <property type="term" value="F:alpha,alpha-trehalose-phosphate synthase (UDP-forming) activity"/>
    <property type="evidence" value="ECO:0007669"/>
    <property type="project" value="TreeGrafter"/>
</dbReference>
<dbReference type="PANTHER" id="PTHR10788:SF106">
    <property type="entry name" value="BCDNA.GH08860"/>
    <property type="match status" value="1"/>
</dbReference>
<evidence type="ECO:0000313" key="3">
    <source>
        <dbReference type="Proteomes" id="UP000198531"/>
    </source>
</evidence>